<protein>
    <submittedName>
        <fullName evidence="1">Type III restriction enzyme M protein</fullName>
    </submittedName>
</protein>
<name>A0AAI9AIV6_9BACT</name>
<proteinExistence type="predicted"/>
<dbReference type="EMBL" id="ABCJ01000001">
    <property type="protein sequence ID" value="EDM24385.1"/>
    <property type="molecule type" value="Genomic_DNA"/>
</dbReference>
<sequence>MDTKQKFFSLLEDLFVGVKVEGDSAVSNLLKLKSEYFKKFQKDLEEKIDNIGKAAYDRLYSFFDSYFNESGSLFFANTPAWKKRYARIYNKDVELFYKQKIYII</sequence>
<comment type="caution">
    <text evidence="1">The sequence shown here is derived from an EMBL/GenBank/DDBJ whole genome shotgun (WGS) entry which is preliminary data.</text>
</comment>
<dbReference type="AlphaFoldDB" id="A0AAI9AIV6"/>
<organism evidence="1 2">
    <name type="scientific">Caminibacter mediatlanticus TB-2</name>
    <dbReference type="NCBI Taxonomy" id="391592"/>
    <lineage>
        <taxon>Bacteria</taxon>
        <taxon>Pseudomonadati</taxon>
        <taxon>Campylobacterota</taxon>
        <taxon>Epsilonproteobacteria</taxon>
        <taxon>Nautiliales</taxon>
        <taxon>Nautiliaceae</taxon>
        <taxon>Caminibacter</taxon>
    </lineage>
</organism>
<dbReference type="RefSeq" id="WP_007473266.1">
    <property type="nucleotide sequence ID" value="NZ_ABCJ01000001.1"/>
</dbReference>
<accession>A0AAI9AIV6</accession>
<dbReference type="Proteomes" id="UP000003288">
    <property type="component" value="Unassembled WGS sequence"/>
</dbReference>
<gene>
    <name evidence="1" type="ORF">CMTB2_02678</name>
</gene>
<evidence type="ECO:0000313" key="1">
    <source>
        <dbReference type="EMBL" id="EDM24385.1"/>
    </source>
</evidence>
<reference evidence="1 2" key="1">
    <citation type="journal article" date="2011" name="Stand. Genomic Sci.">
        <title>Draft genome sequence of Caminibacter mediatlanticus strain TB-2, an epsilonproteobacterium isolated from a deep-sea hydrothermal vent.</title>
        <authorList>
            <person name="Giovannelli D."/>
            <person name="Ferriera S."/>
            <person name="Johnson J."/>
            <person name="Kravitz S."/>
            <person name="Perez-Rodriguez I."/>
            <person name="Ricci J."/>
            <person name="O'Brien C."/>
            <person name="Voordeckers J.W."/>
            <person name="Bini E."/>
            <person name="Vetriani C."/>
        </authorList>
    </citation>
    <scope>NUCLEOTIDE SEQUENCE [LARGE SCALE GENOMIC DNA]</scope>
    <source>
        <strain evidence="1 2">TB-2</strain>
    </source>
</reference>
<evidence type="ECO:0000313" key="2">
    <source>
        <dbReference type="Proteomes" id="UP000003288"/>
    </source>
</evidence>